<evidence type="ECO:0000313" key="13">
    <source>
        <dbReference type="Proteomes" id="UP001177670"/>
    </source>
</evidence>
<dbReference type="PANTHER" id="PTHR45695">
    <property type="entry name" value="LEUCOKININ RECEPTOR-RELATED"/>
    <property type="match status" value="1"/>
</dbReference>
<evidence type="ECO:0000256" key="9">
    <source>
        <dbReference type="RuleBase" id="RU000688"/>
    </source>
</evidence>
<keyword evidence="7 9" id="KW-0675">Receptor</keyword>
<gene>
    <name evidence="12" type="ORF">K0M31_015984</name>
</gene>
<keyword evidence="13" id="KW-1185">Reference proteome</keyword>
<proteinExistence type="inferred from homology"/>
<evidence type="ECO:0000256" key="6">
    <source>
        <dbReference type="ARBA" id="ARBA00023136"/>
    </source>
</evidence>
<comment type="subcellular location">
    <subcellularLocation>
        <location evidence="1">Membrane</location>
        <topology evidence="1">Multi-pass membrane protein</topology>
    </subcellularLocation>
</comment>
<evidence type="ECO:0000256" key="8">
    <source>
        <dbReference type="ARBA" id="ARBA00023224"/>
    </source>
</evidence>
<evidence type="ECO:0000256" key="3">
    <source>
        <dbReference type="ARBA" id="ARBA00022692"/>
    </source>
</evidence>
<dbReference type="Gene3D" id="1.20.1070.10">
    <property type="entry name" value="Rhodopsin 7-helix transmembrane proteins"/>
    <property type="match status" value="2"/>
</dbReference>
<evidence type="ECO:0000256" key="10">
    <source>
        <dbReference type="SAM" id="Phobius"/>
    </source>
</evidence>
<feature type="domain" description="G-protein coupled receptors family 1 profile" evidence="11">
    <location>
        <begin position="71"/>
        <end position="190"/>
    </location>
</feature>
<keyword evidence="5 9" id="KW-0297">G-protein coupled receptor</keyword>
<dbReference type="EMBL" id="JAHYIQ010000005">
    <property type="protein sequence ID" value="KAK1131833.1"/>
    <property type="molecule type" value="Genomic_DNA"/>
</dbReference>
<dbReference type="AlphaFoldDB" id="A0AA40KT14"/>
<dbReference type="GO" id="GO:0005886">
    <property type="term" value="C:plasma membrane"/>
    <property type="evidence" value="ECO:0007669"/>
    <property type="project" value="TreeGrafter"/>
</dbReference>
<feature type="transmembrane region" description="Helical" evidence="10">
    <location>
        <begin position="132"/>
        <end position="150"/>
    </location>
</feature>
<dbReference type="Pfam" id="PF00001">
    <property type="entry name" value="7tm_1"/>
    <property type="match status" value="1"/>
</dbReference>
<comment type="similarity">
    <text evidence="2 9">Belongs to the G-protein coupled receptor 1 family.</text>
</comment>
<name>A0AA40KT14_9HYME</name>
<feature type="transmembrane region" description="Helical" evidence="10">
    <location>
        <begin position="171"/>
        <end position="190"/>
    </location>
</feature>
<evidence type="ECO:0000256" key="4">
    <source>
        <dbReference type="ARBA" id="ARBA00022989"/>
    </source>
</evidence>
<dbReference type="PRINTS" id="PR00237">
    <property type="entry name" value="GPCRRHODOPSN"/>
</dbReference>
<evidence type="ECO:0000256" key="7">
    <source>
        <dbReference type="ARBA" id="ARBA00023170"/>
    </source>
</evidence>
<dbReference type="SUPFAM" id="SSF81321">
    <property type="entry name" value="Family A G protein-coupled receptor-like"/>
    <property type="match status" value="1"/>
</dbReference>
<dbReference type="PANTHER" id="PTHR45695:SF15">
    <property type="entry name" value="OPSIN RH2"/>
    <property type="match status" value="1"/>
</dbReference>
<dbReference type="InterPro" id="IPR017452">
    <property type="entry name" value="GPCR_Rhodpsn_7TM"/>
</dbReference>
<organism evidence="12 13">
    <name type="scientific">Melipona bicolor</name>
    <dbReference type="NCBI Taxonomy" id="60889"/>
    <lineage>
        <taxon>Eukaryota</taxon>
        <taxon>Metazoa</taxon>
        <taxon>Ecdysozoa</taxon>
        <taxon>Arthropoda</taxon>
        <taxon>Hexapoda</taxon>
        <taxon>Insecta</taxon>
        <taxon>Pterygota</taxon>
        <taxon>Neoptera</taxon>
        <taxon>Endopterygota</taxon>
        <taxon>Hymenoptera</taxon>
        <taxon>Apocrita</taxon>
        <taxon>Aculeata</taxon>
        <taxon>Apoidea</taxon>
        <taxon>Anthophila</taxon>
        <taxon>Apidae</taxon>
        <taxon>Melipona</taxon>
    </lineage>
</organism>
<evidence type="ECO:0000256" key="2">
    <source>
        <dbReference type="ARBA" id="ARBA00010663"/>
    </source>
</evidence>
<keyword evidence="4 10" id="KW-1133">Transmembrane helix</keyword>
<dbReference type="GO" id="GO:0004930">
    <property type="term" value="F:G protein-coupled receptor activity"/>
    <property type="evidence" value="ECO:0007669"/>
    <property type="project" value="UniProtKB-KW"/>
</dbReference>
<evidence type="ECO:0000256" key="1">
    <source>
        <dbReference type="ARBA" id="ARBA00004141"/>
    </source>
</evidence>
<feature type="transmembrane region" description="Helical" evidence="10">
    <location>
        <begin position="55"/>
        <end position="80"/>
    </location>
</feature>
<evidence type="ECO:0000256" key="5">
    <source>
        <dbReference type="ARBA" id="ARBA00023040"/>
    </source>
</evidence>
<keyword evidence="6 10" id="KW-0472">Membrane</keyword>
<evidence type="ECO:0000259" key="11">
    <source>
        <dbReference type="PROSITE" id="PS50262"/>
    </source>
</evidence>
<comment type="caution">
    <text evidence="12">The sequence shown here is derived from an EMBL/GenBank/DDBJ whole genome shotgun (WGS) entry which is preliminary data.</text>
</comment>
<keyword evidence="3 9" id="KW-0812">Transmembrane</keyword>
<dbReference type="PROSITE" id="PS50262">
    <property type="entry name" value="G_PROTEIN_RECEP_F1_2"/>
    <property type="match status" value="1"/>
</dbReference>
<sequence>MSTNVYDDSRISTLSSKFNSSYNDSMVPLNESFGEDITRDILWYFYDKFHSKTNYFLIILYVPVMALAVTANILVIAVVFKYHYMRSVTNYFVVNLSIADLLVTAICMPVAVSQAVSIIWIHGEIMCKLSSYLQGVAVAASIFTITAMSIDRYLAIRNPIAFRRVFNRKSTVLVIMTLWLVALIIFAPVLRAMTLYSPGMELSNISFHGSWAMTRNFSQNISRVSRQPPVFYICSEDFKPLGIRAPLFGTVCFVLVYAIPEGKTTTDALSYCLFLGHANSALNPVVYCVMTRNFRRSVSEILCHGLTRQKPYRRSAQGTAVIDDVCARCSANSTMRRGLLRNQRMLSGCGCGLPINGHHAVLALRRTATTSSGGYDSFYSRHSPHRRCYMLRSLRGRQQTEMEQMQINKNQETCYKKNEATQSHVNTLVITDEQR</sequence>
<protein>
    <recommendedName>
        <fullName evidence="11">G-protein coupled receptors family 1 profile domain-containing protein</fullName>
    </recommendedName>
</protein>
<feature type="transmembrane region" description="Helical" evidence="10">
    <location>
        <begin position="92"/>
        <end position="120"/>
    </location>
</feature>
<dbReference type="PROSITE" id="PS00237">
    <property type="entry name" value="G_PROTEIN_RECEP_F1_1"/>
    <property type="match status" value="1"/>
</dbReference>
<accession>A0AA40KT14</accession>
<dbReference type="InterPro" id="IPR000276">
    <property type="entry name" value="GPCR_Rhodpsn"/>
</dbReference>
<dbReference type="Proteomes" id="UP001177670">
    <property type="component" value="Unassembled WGS sequence"/>
</dbReference>
<evidence type="ECO:0000313" key="12">
    <source>
        <dbReference type="EMBL" id="KAK1131833.1"/>
    </source>
</evidence>
<reference evidence="12" key="1">
    <citation type="submission" date="2021-10" db="EMBL/GenBank/DDBJ databases">
        <title>Melipona bicolor Genome sequencing and assembly.</title>
        <authorList>
            <person name="Araujo N.S."/>
            <person name="Arias M.C."/>
        </authorList>
    </citation>
    <scope>NUCLEOTIDE SEQUENCE</scope>
    <source>
        <strain evidence="12">USP_2M_L1-L4_2017</strain>
        <tissue evidence="12">Whole body</tissue>
    </source>
</reference>
<keyword evidence="8 9" id="KW-0807">Transducer</keyword>